<gene>
    <name evidence="2" type="ORF">KCX82_04825</name>
</gene>
<sequence>MESVIAFIRPELSILIVFLYCVGLFLKLNKSFRKEWMIPYILLVISFVITLAYVSIYLGEGFSPSVLIAVIIQSVLIAAVTVFGNELIKQVHVKRKERECLKYKP</sequence>
<keyword evidence="1" id="KW-1133">Transmembrane helix</keyword>
<comment type="caution">
    <text evidence="2">The sequence shown here is derived from an EMBL/GenBank/DDBJ whole genome shotgun (WGS) entry which is preliminary data.</text>
</comment>
<evidence type="ECO:0000313" key="2">
    <source>
        <dbReference type="EMBL" id="MBR0597187.1"/>
    </source>
</evidence>
<dbReference type="AlphaFoldDB" id="A0A8J8B0W3"/>
<feature type="transmembrane region" description="Helical" evidence="1">
    <location>
        <begin position="6"/>
        <end position="26"/>
    </location>
</feature>
<protein>
    <recommendedName>
        <fullName evidence="4">Holin</fullName>
    </recommendedName>
</protein>
<reference evidence="2" key="1">
    <citation type="submission" date="2021-04" db="EMBL/GenBank/DDBJ databases">
        <title>Sinoanaerobacter chloroacetimidivorans sp. nov., an obligate anaerobic bacterium isolated from anaerobic sludge.</title>
        <authorList>
            <person name="Bao Y."/>
        </authorList>
    </citation>
    <scope>NUCLEOTIDE SEQUENCE</scope>
    <source>
        <strain evidence="2">BAD-6</strain>
    </source>
</reference>
<reference evidence="2" key="2">
    <citation type="submission" date="2021-04" db="EMBL/GenBank/DDBJ databases">
        <authorList>
            <person name="Liu J."/>
        </authorList>
    </citation>
    <scope>NUCLEOTIDE SEQUENCE</scope>
    <source>
        <strain evidence="2">BAD-6</strain>
    </source>
</reference>
<dbReference type="Proteomes" id="UP000675664">
    <property type="component" value="Unassembled WGS sequence"/>
</dbReference>
<organism evidence="2 3">
    <name type="scientific">Sinanaerobacter chloroacetimidivorans</name>
    <dbReference type="NCBI Taxonomy" id="2818044"/>
    <lineage>
        <taxon>Bacteria</taxon>
        <taxon>Bacillati</taxon>
        <taxon>Bacillota</taxon>
        <taxon>Clostridia</taxon>
        <taxon>Peptostreptococcales</taxon>
        <taxon>Anaerovoracaceae</taxon>
        <taxon>Sinanaerobacter</taxon>
    </lineage>
</organism>
<keyword evidence="1" id="KW-0812">Transmembrane</keyword>
<evidence type="ECO:0000313" key="3">
    <source>
        <dbReference type="Proteomes" id="UP000675664"/>
    </source>
</evidence>
<dbReference type="InterPro" id="IPR032111">
    <property type="entry name" value="Clostridium_phage_holin"/>
</dbReference>
<keyword evidence="1" id="KW-0472">Membrane</keyword>
<proteinExistence type="predicted"/>
<name>A0A8J8B0W3_9FIRM</name>
<dbReference type="EMBL" id="JAGSND010000002">
    <property type="protein sequence ID" value="MBR0597187.1"/>
    <property type="molecule type" value="Genomic_DNA"/>
</dbReference>
<feature type="transmembrane region" description="Helical" evidence="1">
    <location>
        <begin position="65"/>
        <end position="88"/>
    </location>
</feature>
<feature type="transmembrane region" description="Helical" evidence="1">
    <location>
        <begin position="38"/>
        <end position="59"/>
    </location>
</feature>
<dbReference type="Pfam" id="PF16079">
    <property type="entry name" value="Phage_holin_5_2"/>
    <property type="match status" value="1"/>
</dbReference>
<keyword evidence="3" id="KW-1185">Reference proteome</keyword>
<evidence type="ECO:0000256" key="1">
    <source>
        <dbReference type="SAM" id="Phobius"/>
    </source>
</evidence>
<evidence type="ECO:0008006" key="4">
    <source>
        <dbReference type="Google" id="ProtNLM"/>
    </source>
</evidence>
<accession>A0A8J8B0W3</accession>
<dbReference type="RefSeq" id="WP_227017315.1">
    <property type="nucleotide sequence ID" value="NZ_JAGSND010000002.1"/>
</dbReference>